<dbReference type="AlphaFoldDB" id="B9L2B7"/>
<dbReference type="STRING" id="309801.trd_0099"/>
<reference evidence="1 2" key="1">
    <citation type="journal article" date="2009" name="PLoS ONE">
        <title>Complete genome sequence of the aerobic CO-oxidizing thermophile Thermomicrobium roseum.</title>
        <authorList>
            <person name="Wu D."/>
            <person name="Raymond J."/>
            <person name="Wu M."/>
            <person name="Chatterji S."/>
            <person name="Ren Q."/>
            <person name="Graham J.E."/>
            <person name="Bryant D.A."/>
            <person name="Robb F."/>
            <person name="Colman A."/>
            <person name="Tallon L.J."/>
            <person name="Badger J.H."/>
            <person name="Madupu R."/>
            <person name="Ward N.L."/>
            <person name="Eisen J.A."/>
        </authorList>
    </citation>
    <scope>NUCLEOTIDE SEQUENCE [LARGE SCALE GENOMIC DNA]</scope>
    <source>
        <strain evidence="2">ATCC 27502 / DSM 5159 / P-2</strain>
    </source>
</reference>
<name>B9L2B7_THERP</name>
<keyword evidence="2" id="KW-1185">Reference proteome</keyword>
<proteinExistence type="predicted"/>
<evidence type="ECO:0000313" key="1">
    <source>
        <dbReference type="EMBL" id="ACM05686.1"/>
    </source>
</evidence>
<organism evidence="1 2">
    <name type="scientific">Thermomicrobium roseum (strain ATCC 27502 / DSM 5159 / P-2)</name>
    <dbReference type="NCBI Taxonomy" id="309801"/>
    <lineage>
        <taxon>Bacteria</taxon>
        <taxon>Pseudomonadati</taxon>
        <taxon>Thermomicrobiota</taxon>
        <taxon>Thermomicrobia</taxon>
        <taxon>Thermomicrobiales</taxon>
        <taxon>Thermomicrobiaceae</taxon>
        <taxon>Thermomicrobium</taxon>
    </lineage>
</organism>
<sequence>MRQTPSLSMSLEPRSVEEVEKLTPGLRSVALLLPDRAQHVRTARAKPTILPGFARAQLNARRAHLRLR</sequence>
<evidence type="ECO:0000313" key="2">
    <source>
        <dbReference type="Proteomes" id="UP000000447"/>
    </source>
</evidence>
<gene>
    <name evidence="1" type="ordered locus">trd_0099</name>
</gene>
<dbReference type="KEGG" id="tro:trd_0099"/>
<dbReference type="Proteomes" id="UP000000447">
    <property type="component" value="Chromosome"/>
</dbReference>
<dbReference type="EMBL" id="CP001275">
    <property type="protein sequence ID" value="ACM05686.1"/>
    <property type="molecule type" value="Genomic_DNA"/>
</dbReference>
<accession>B9L2B7</accession>
<protein>
    <submittedName>
        <fullName evidence="1">Uncharacterized protein</fullName>
    </submittedName>
</protein>
<dbReference type="HOGENOM" id="CLU_2792669_0_0_0"/>